<name>A0A5R9DW06_9LACT</name>
<evidence type="ECO:0000256" key="4">
    <source>
        <dbReference type="ARBA" id="ARBA00023136"/>
    </source>
</evidence>
<feature type="transmembrane region" description="Helical" evidence="5">
    <location>
        <begin position="23"/>
        <end position="55"/>
    </location>
</feature>
<feature type="transmembrane region" description="Helical" evidence="5">
    <location>
        <begin position="146"/>
        <end position="164"/>
    </location>
</feature>
<feature type="transmembrane region" description="Helical" evidence="5">
    <location>
        <begin position="103"/>
        <end position="126"/>
    </location>
</feature>
<dbReference type="OrthoDB" id="166227at2"/>
<dbReference type="PANTHER" id="PTHR33514">
    <property type="entry name" value="PROTEIN ABCI12, CHLOROPLASTIC"/>
    <property type="match status" value="1"/>
</dbReference>
<comment type="caution">
    <text evidence="6">The sequence shown here is derived from an EMBL/GenBank/DDBJ whole genome shotgun (WGS) entry which is preliminary data.</text>
</comment>
<comment type="subcellular location">
    <subcellularLocation>
        <location evidence="1">Membrane</location>
        <topology evidence="1">Multi-pass membrane protein</topology>
    </subcellularLocation>
</comment>
<accession>A0A5R9DW06</accession>
<dbReference type="CDD" id="cd16914">
    <property type="entry name" value="EcfT"/>
    <property type="match status" value="1"/>
</dbReference>
<gene>
    <name evidence="6" type="ORF">FEZ33_04425</name>
</gene>
<feature type="transmembrane region" description="Helical" evidence="5">
    <location>
        <begin position="62"/>
        <end position="83"/>
    </location>
</feature>
<keyword evidence="3 5" id="KW-1133">Transmembrane helix</keyword>
<keyword evidence="4 5" id="KW-0472">Membrane</keyword>
<organism evidence="6 7">
    <name type="scientific">Ruoffia tabacinasalis</name>
    <dbReference type="NCBI Taxonomy" id="87458"/>
    <lineage>
        <taxon>Bacteria</taxon>
        <taxon>Bacillati</taxon>
        <taxon>Bacillota</taxon>
        <taxon>Bacilli</taxon>
        <taxon>Lactobacillales</taxon>
        <taxon>Aerococcaceae</taxon>
        <taxon>Ruoffia</taxon>
    </lineage>
</organism>
<dbReference type="RefSeq" id="WP_138404192.1">
    <property type="nucleotide sequence ID" value="NZ_VBSP01000010.1"/>
</dbReference>
<dbReference type="EMBL" id="VBSP01000010">
    <property type="protein sequence ID" value="TLQ41812.1"/>
    <property type="molecule type" value="Genomic_DNA"/>
</dbReference>
<protein>
    <submittedName>
        <fullName evidence="6">Energy-coupling factor transporter transmembrane protein EcfT</fullName>
    </submittedName>
</protein>
<dbReference type="PANTHER" id="PTHR33514:SF13">
    <property type="entry name" value="PROTEIN ABCI12, CHLOROPLASTIC"/>
    <property type="match status" value="1"/>
</dbReference>
<dbReference type="AlphaFoldDB" id="A0A5R9DW06"/>
<dbReference type="Pfam" id="PF02361">
    <property type="entry name" value="CbiQ"/>
    <property type="match status" value="1"/>
</dbReference>
<keyword evidence="2 5" id="KW-0812">Transmembrane</keyword>
<evidence type="ECO:0000313" key="7">
    <source>
        <dbReference type="Proteomes" id="UP000306420"/>
    </source>
</evidence>
<proteinExistence type="predicted"/>
<feature type="transmembrane region" description="Helical" evidence="5">
    <location>
        <begin position="236"/>
        <end position="254"/>
    </location>
</feature>
<evidence type="ECO:0000256" key="3">
    <source>
        <dbReference type="ARBA" id="ARBA00022989"/>
    </source>
</evidence>
<evidence type="ECO:0000256" key="5">
    <source>
        <dbReference type="SAM" id="Phobius"/>
    </source>
</evidence>
<dbReference type="GO" id="GO:0005886">
    <property type="term" value="C:plasma membrane"/>
    <property type="evidence" value="ECO:0007669"/>
    <property type="project" value="TreeGrafter"/>
</dbReference>
<evidence type="ECO:0000256" key="2">
    <source>
        <dbReference type="ARBA" id="ARBA00022692"/>
    </source>
</evidence>
<evidence type="ECO:0000256" key="1">
    <source>
        <dbReference type="ARBA" id="ARBA00004141"/>
    </source>
</evidence>
<sequence length="255" mass="28959">MDTMTLYVDKKSPIHSIDPLTKLIYAMVNIAIAYILNRLVPIFILTLLTFFILFLGKVFRRIVPILGLSLLLIFSIVIVQGFFNPENQTVLFEIGGIIFYEEGMLAASMFTLRILNMIASFGVLILTTRPDELVEALIRRGFSPRFGYVILAVLQLIPQMQATMGKITDAQRSRGMETEGNLSTRIQAFFPLIIPVVLNSLNDTRERAIALEIRGFGSKSARTFLNEKQEYPYKHILRGFILVGLIGAIVWRVWR</sequence>
<dbReference type="InterPro" id="IPR003339">
    <property type="entry name" value="ABC/ECF_trnsptr_transmembrane"/>
</dbReference>
<evidence type="ECO:0000313" key="6">
    <source>
        <dbReference type="EMBL" id="TLQ41812.1"/>
    </source>
</evidence>
<dbReference type="Proteomes" id="UP000306420">
    <property type="component" value="Unassembled WGS sequence"/>
</dbReference>
<reference evidence="6 7" key="1">
    <citation type="submission" date="2019-05" db="EMBL/GenBank/DDBJ databases">
        <title>The metagenome of a microbial culture collection derived from dairy environment covers the genomic content of the human microbiome.</title>
        <authorList>
            <person name="Roder T."/>
            <person name="Wuthrich D."/>
            <person name="Sattari Z."/>
            <person name="Von Ah U."/>
            <person name="Bar C."/>
            <person name="Ronchi F."/>
            <person name="Macpherson A.J."/>
            <person name="Ganal-Vonarburg S.C."/>
            <person name="Bruggmann R."/>
            <person name="Vergeres G."/>
        </authorList>
    </citation>
    <scope>NUCLEOTIDE SEQUENCE [LARGE SCALE GENOMIC DNA]</scope>
    <source>
        <strain evidence="6 7">FAM 24227</strain>
    </source>
</reference>